<dbReference type="InterPro" id="IPR008978">
    <property type="entry name" value="HSP20-like_chaperone"/>
</dbReference>
<dbReference type="Pfam" id="PF00011">
    <property type="entry name" value="HSP20"/>
    <property type="match status" value="1"/>
</dbReference>
<organism evidence="4 5">
    <name type="scientific">Tahibacter harae</name>
    <dbReference type="NCBI Taxonomy" id="2963937"/>
    <lineage>
        <taxon>Bacteria</taxon>
        <taxon>Pseudomonadati</taxon>
        <taxon>Pseudomonadota</taxon>
        <taxon>Gammaproteobacteria</taxon>
        <taxon>Lysobacterales</taxon>
        <taxon>Rhodanobacteraceae</taxon>
        <taxon>Tahibacter</taxon>
    </lineage>
</organism>
<dbReference type="Proteomes" id="UP001165498">
    <property type="component" value="Unassembled WGS sequence"/>
</dbReference>
<dbReference type="InterPro" id="IPR031107">
    <property type="entry name" value="Small_HSP"/>
</dbReference>
<evidence type="ECO:0000313" key="4">
    <source>
        <dbReference type="EMBL" id="MCQ4163498.1"/>
    </source>
</evidence>
<feature type="domain" description="SHSP" evidence="3">
    <location>
        <begin position="36"/>
        <end position="146"/>
    </location>
</feature>
<dbReference type="Gene3D" id="2.60.40.790">
    <property type="match status" value="1"/>
</dbReference>
<accession>A0ABT1QLU7</accession>
<dbReference type="SUPFAM" id="SSF49764">
    <property type="entry name" value="HSP20-like chaperones"/>
    <property type="match status" value="1"/>
</dbReference>
<dbReference type="RefSeq" id="WP_255910721.1">
    <property type="nucleotide sequence ID" value="NZ_JANFQO010000002.1"/>
</dbReference>
<comment type="caution">
    <text evidence="4">The sequence shown here is derived from an EMBL/GenBank/DDBJ whole genome shotgun (WGS) entry which is preliminary data.</text>
</comment>
<dbReference type="PANTHER" id="PTHR11527">
    <property type="entry name" value="HEAT-SHOCK PROTEIN 20 FAMILY MEMBER"/>
    <property type="match status" value="1"/>
</dbReference>
<reference evidence="4" key="1">
    <citation type="submission" date="2022-07" db="EMBL/GenBank/DDBJ databases">
        <title>Tahibacter sp., a new gammaproteobacterium isolated from the silt sample collected at pig farm.</title>
        <authorList>
            <person name="Chen H."/>
        </authorList>
    </citation>
    <scope>NUCLEOTIDE SEQUENCE</scope>
    <source>
        <strain evidence="4">P2K</strain>
    </source>
</reference>
<keyword evidence="5" id="KW-1185">Reference proteome</keyword>
<dbReference type="EMBL" id="JANFQO010000002">
    <property type="protein sequence ID" value="MCQ4163498.1"/>
    <property type="molecule type" value="Genomic_DNA"/>
</dbReference>
<proteinExistence type="inferred from homology"/>
<evidence type="ECO:0000259" key="3">
    <source>
        <dbReference type="PROSITE" id="PS01031"/>
    </source>
</evidence>
<dbReference type="CDD" id="cd06464">
    <property type="entry name" value="ACD_sHsps-like"/>
    <property type="match status" value="1"/>
</dbReference>
<dbReference type="InterPro" id="IPR002068">
    <property type="entry name" value="A-crystallin/Hsp20_dom"/>
</dbReference>
<gene>
    <name evidence="4" type="ORF">NM961_02120</name>
</gene>
<comment type="similarity">
    <text evidence="1 2">Belongs to the small heat shock protein (HSP20) family.</text>
</comment>
<name>A0ABT1QLU7_9GAMM</name>
<evidence type="ECO:0000313" key="5">
    <source>
        <dbReference type="Proteomes" id="UP001165498"/>
    </source>
</evidence>
<evidence type="ECO:0000256" key="1">
    <source>
        <dbReference type="PROSITE-ProRule" id="PRU00285"/>
    </source>
</evidence>
<protein>
    <submittedName>
        <fullName evidence="4">Hsp20/alpha crystallin family protein</fullName>
    </submittedName>
</protein>
<evidence type="ECO:0000256" key="2">
    <source>
        <dbReference type="RuleBase" id="RU003616"/>
    </source>
</evidence>
<sequence length="146" mass="16290">MNALSRWSPFKNLARIDPSSSFEDLFRGLGGRLLPRDFDAASIPVDVTEKEKSYVVKAQLPGVDKKDIDISVQGNQVSISAEFKREEKHEGEQEICVESYYGKAYRAFTLPDELEGTKAEAHYANGVLTLTVPKKRNGDARRIAVT</sequence>
<dbReference type="PROSITE" id="PS01031">
    <property type="entry name" value="SHSP"/>
    <property type="match status" value="1"/>
</dbReference>